<dbReference type="Proteomes" id="UP000053237">
    <property type="component" value="Unassembled WGS sequence"/>
</dbReference>
<dbReference type="InterPro" id="IPR053042">
    <property type="entry name" value="Mito_GTP/GDP_Carrier"/>
</dbReference>
<evidence type="ECO:0000313" key="8">
    <source>
        <dbReference type="Proteomes" id="UP000053237"/>
    </source>
</evidence>
<comment type="similarity">
    <text evidence="5">Belongs to the mitochondrial carrier (TC 2.A.29) family.</text>
</comment>
<organism evidence="7 8">
    <name type="scientific">Albugo candida</name>
    <dbReference type="NCBI Taxonomy" id="65357"/>
    <lineage>
        <taxon>Eukaryota</taxon>
        <taxon>Sar</taxon>
        <taxon>Stramenopiles</taxon>
        <taxon>Oomycota</taxon>
        <taxon>Peronosporomycetes</taxon>
        <taxon>Albuginales</taxon>
        <taxon>Albuginaceae</taxon>
        <taxon>Albugo</taxon>
    </lineage>
</organism>
<dbReference type="PANTHER" id="PTHR46974">
    <property type="entry name" value="MITOCHONDRIAL GTP/GDP CARRIER PROTEIN 1"/>
    <property type="match status" value="1"/>
</dbReference>
<comment type="subcellular location">
    <subcellularLocation>
        <location evidence="1">Membrane</location>
        <topology evidence="1">Multi-pass membrane protein</topology>
    </subcellularLocation>
</comment>
<evidence type="ECO:0000256" key="5">
    <source>
        <dbReference type="RuleBase" id="RU000488"/>
    </source>
</evidence>
<evidence type="ECO:0000313" key="7">
    <source>
        <dbReference type="EMBL" id="CCI50576.1"/>
    </source>
</evidence>
<dbReference type="SUPFAM" id="SSF103506">
    <property type="entry name" value="Mitochondrial carrier"/>
    <property type="match status" value="1"/>
</dbReference>
<dbReference type="AlphaFoldDB" id="A0A024GVE5"/>
<dbReference type="InParanoid" id="A0A024GVE5"/>
<keyword evidence="8" id="KW-1185">Reference proteome</keyword>
<keyword evidence="2 4" id="KW-0812">Transmembrane</keyword>
<dbReference type="Pfam" id="PF00153">
    <property type="entry name" value="Mito_carr"/>
    <property type="match status" value="1"/>
</dbReference>
<dbReference type="InterPro" id="IPR023395">
    <property type="entry name" value="MCP_dom_sf"/>
</dbReference>
<dbReference type="GO" id="GO:0016020">
    <property type="term" value="C:membrane"/>
    <property type="evidence" value="ECO:0007669"/>
    <property type="project" value="UniProtKB-SubCell"/>
</dbReference>
<evidence type="ECO:0000256" key="2">
    <source>
        <dbReference type="ARBA" id="ARBA00022692"/>
    </source>
</evidence>
<dbReference type="GO" id="GO:0001409">
    <property type="term" value="F:guanine nucleotide transmembrane transporter activity"/>
    <property type="evidence" value="ECO:0007669"/>
    <property type="project" value="TreeGrafter"/>
</dbReference>
<feature type="transmembrane region" description="Helical" evidence="6">
    <location>
        <begin position="6"/>
        <end position="27"/>
    </location>
</feature>
<accession>A0A024GVE5</accession>
<name>A0A024GVE5_9STRA</name>
<dbReference type="GO" id="GO:0005739">
    <property type="term" value="C:mitochondrion"/>
    <property type="evidence" value="ECO:0007669"/>
    <property type="project" value="TreeGrafter"/>
</dbReference>
<evidence type="ECO:0000256" key="1">
    <source>
        <dbReference type="ARBA" id="ARBA00004141"/>
    </source>
</evidence>
<keyword evidence="5" id="KW-0813">Transport</keyword>
<keyword evidence="6" id="KW-1133">Transmembrane helix</keyword>
<evidence type="ECO:0000256" key="3">
    <source>
        <dbReference type="ARBA" id="ARBA00023136"/>
    </source>
</evidence>
<protein>
    <submittedName>
        <fullName evidence="7">Uncharacterized protein</fullName>
    </submittedName>
</protein>
<dbReference type="InterPro" id="IPR018108">
    <property type="entry name" value="MCP_transmembrane"/>
</dbReference>
<dbReference type="EMBL" id="CAIX01000586">
    <property type="protein sequence ID" value="CCI50576.1"/>
    <property type="molecule type" value="Genomic_DNA"/>
</dbReference>
<evidence type="ECO:0000256" key="4">
    <source>
        <dbReference type="PROSITE-ProRule" id="PRU00282"/>
    </source>
</evidence>
<dbReference type="PROSITE" id="PS50920">
    <property type="entry name" value="SOLCAR"/>
    <property type="match status" value="1"/>
</dbReference>
<gene>
    <name evidence="7" type="ORF">BN9_125150</name>
</gene>
<dbReference type="Gene3D" id="1.50.40.10">
    <property type="entry name" value="Mitochondrial carrier domain"/>
    <property type="match status" value="1"/>
</dbReference>
<feature type="repeat" description="Solcar" evidence="4">
    <location>
        <begin position="52"/>
        <end position="137"/>
    </location>
</feature>
<evidence type="ECO:0000256" key="6">
    <source>
        <dbReference type="SAM" id="Phobius"/>
    </source>
</evidence>
<sequence>MLDATAGSLIGVGGIVLLPLDVLRIRAQMNPAAIAARGIIKIFKQERLAFHVTFVQNFVASIFGAPARILVAQALDVIKTRVQSRPYNSPESGISIVRNLIQQDGASALFEGLMPKLSVLGPKLNFSYAVAQHLIAYFKTFSGLITI</sequence>
<keyword evidence="3 4" id="KW-0472">Membrane</keyword>
<proteinExistence type="inferred from homology"/>
<feature type="transmembrane region" description="Helical" evidence="6">
    <location>
        <begin position="48"/>
        <end position="71"/>
    </location>
</feature>
<comment type="caution">
    <text evidence="7">The sequence shown here is derived from an EMBL/GenBank/DDBJ whole genome shotgun (WGS) entry which is preliminary data.</text>
</comment>
<reference evidence="7 8" key="1">
    <citation type="submission" date="2012-05" db="EMBL/GenBank/DDBJ databases">
        <title>Recombination and specialization in a pathogen metapopulation.</title>
        <authorList>
            <person name="Gardiner A."/>
            <person name="Kemen E."/>
            <person name="Schultz-Larsen T."/>
            <person name="MacLean D."/>
            <person name="Van Oosterhout C."/>
            <person name="Jones J.D.G."/>
        </authorList>
    </citation>
    <scope>NUCLEOTIDE SEQUENCE [LARGE SCALE GENOMIC DNA]</scope>
    <source>
        <strain evidence="7 8">Ac Nc2</strain>
    </source>
</reference>
<dbReference type="PANTHER" id="PTHR46974:SF1">
    <property type="entry name" value="MITOCHONDRIAL GTP_GDP CARRIER PROTEIN 1"/>
    <property type="match status" value="1"/>
</dbReference>